<dbReference type="AlphaFoldDB" id="A0A173LQV7"/>
<accession>A0A173LQV7</accession>
<dbReference type="EMBL" id="CP015961">
    <property type="protein sequence ID" value="ANI94051.1"/>
    <property type="molecule type" value="Genomic_DNA"/>
</dbReference>
<reference evidence="1 2" key="1">
    <citation type="submission" date="2016-06" db="EMBL/GenBank/DDBJ databases">
        <title>Complete genome sequence of a saline-alkali tolerant type strain Dietzia timorensis ID05-A0528T.</title>
        <authorList>
            <person name="Wu X."/>
        </authorList>
    </citation>
    <scope>NUCLEOTIDE SEQUENCE [LARGE SCALE GENOMIC DNA]</scope>
    <source>
        <strain evidence="1 2">ID05-A0528</strain>
    </source>
</reference>
<evidence type="ECO:0008006" key="3">
    <source>
        <dbReference type="Google" id="ProtNLM"/>
    </source>
</evidence>
<dbReference type="Pfam" id="PF14552">
    <property type="entry name" value="Tautomerase_2"/>
    <property type="match status" value="1"/>
</dbReference>
<dbReference type="OrthoDB" id="9804765at2"/>
<keyword evidence="2" id="KW-1185">Reference proteome</keyword>
<dbReference type="KEGG" id="dtm:BJL86_3292"/>
<sequence length="131" mass="14640">MPSTSIEIRRENSADEEVAIIDAVQASLIAAFRIPPEDRHVRLHVNLPHRMATSPTLEQPDRYTLVTVDCFEGRSVDAKRALYTEIVTRFEALGIPKDHVTIIVRDLPARNWGIRGGHAASDIDLGFQVDV</sequence>
<organism evidence="1 2">
    <name type="scientific">Dietzia timorensis</name>
    <dbReference type="NCBI Taxonomy" id="499555"/>
    <lineage>
        <taxon>Bacteria</taxon>
        <taxon>Bacillati</taxon>
        <taxon>Actinomycetota</taxon>
        <taxon>Actinomycetes</taxon>
        <taxon>Mycobacteriales</taxon>
        <taxon>Dietziaceae</taxon>
        <taxon>Dietzia</taxon>
    </lineage>
</organism>
<dbReference type="SUPFAM" id="SSF55331">
    <property type="entry name" value="Tautomerase/MIF"/>
    <property type="match status" value="1"/>
</dbReference>
<evidence type="ECO:0000313" key="1">
    <source>
        <dbReference type="EMBL" id="ANI94051.1"/>
    </source>
</evidence>
<dbReference type="InterPro" id="IPR037479">
    <property type="entry name" value="Tauto_MSAD"/>
</dbReference>
<evidence type="ECO:0000313" key="2">
    <source>
        <dbReference type="Proteomes" id="UP000186104"/>
    </source>
</evidence>
<dbReference type="Gene3D" id="3.30.429.10">
    <property type="entry name" value="Macrophage Migration Inhibitory Factor"/>
    <property type="match status" value="1"/>
</dbReference>
<name>A0A173LQV7_9ACTN</name>
<gene>
    <name evidence="1" type="ORF">BJL86_3292</name>
</gene>
<dbReference type="Proteomes" id="UP000186104">
    <property type="component" value="Chromosome"/>
</dbReference>
<dbReference type="PANTHER" id="PTHR38460:SF1">
    <property type="entry name" value="TAUTOMERASE YOLI-RELATED"/>
    <property type="match status" value="1"/>
</dbReference>
<dbReference type="PANTHER" id="PTHR38460">
    <property type="entry name" value="TAUTOMERASE YOLI-RELATED"/>
    <property type="match status" value="1"/>
</dbReference>
<proteinExistence type="predicted"/>
<dbReference type="RefSeq" id="WP_067470815.1">
    <property type="nucleotide sequence ID" value="NZ_CP015961.1"/>
</dbReference>
<dbReference type="InterPro" id="IPR014347">
    <property type="entry name" value="Tautomerase/MIF_sf"/>
</dbReference>
<protein>
    <recommendedName>
        <fullName evidence="3">Tautomerase YrdN</fullName>
    </recommendedName>
</protein>